<dbReference type="GO" id="GO:0009253">
    <property type="term" value="P:peptidoglycan catabolic process"/>
    <property type="evidence" value="ECO:0007669"/>
    <property type="project" value="InterPro"/>
</dbReference>
<evidence type="ECO:0008006" key="5">
    <source>
        <dbReference type="Google" id="ProtNLM"/>
    </source>
</evidence>
<protein>
    <recommendedName>
        <fullName evidence="5">Fibronectin type-III domain-containing protein</fullName>
    </recommendedName>
</protein>
<comment type="caution">
    <text evidence="3">The sequence shown here is derived from an EMBL/GenBank/DDBJ whole genome shotgun (WGS) entry which is preliminary data.</text>
</comment>
<dbReference type="Proteomes" id="UP000284841">
    <property type="component" value="Unassembled WGS sequence"/>
</dbReference>
<dbReference type="PANTHER" id="PTHR34135:SF2">
    <property type="entry name" value="LYSOZYME"/>
    <property type="match status" value="1"/>
</dbReference>
<dbReference type="SUPFAM" id="SSF49373">
    <property type="entry name" value="Invasin/intimin cell-adhesion fragments"/>
    <property type="match status" value="2"/>
</dbReference>
<name>A0A415DYD5_9FIRM</name>
<organism evidence="3 4">
    <name type="scientific">Emergencia timonensis</name>
    <dbReference type="NCBI Taxonomy" id="1776384"/>
    <lineage>
        <taxon>Bacteria</taxon>
        <taxon>Bacillati</taxon>
        <taxon>Bacillota</taxon>
        <taxon>Clostridia</taxon>
        <taxon>Peptostreptococcales</taxon>
        <taxon>Anaerovoracaceae</taxon>
        <taxon>Emergencia</taxon>
    </lineage>
</organism>
<evidence type="ECO:0000256" key="1">
    <source>
        <dbReference type="ARBA" id="ARBA00010646"/>
    </source>
</evidence>
<dbReference type="GO" id="GO:0016998">
    <property type="term" value="P:cell wall macromolecule catabolic process"/>
    <property type="evidence" value="ECO:0007669"/>
    <property type="project" value="InterPro"/>
</dbReference>
<dbReference type="SUPFAM" id="SSF51445">
    <property type="entry name" value="(Trans)glycosidases"/>
    <property type="match status" value="1"/>
</dbReference>
<dbReference type="Pfam" id="PF01183">
    <property type="entry name" value="Glyco_hydro_25"/>
    <property type="match status" value="1"/>
</dbReference>
<dbReference type="InterPro" id="IPR002053">
    <property type="entry name" value="Glyco_hydro_25"/>
</dbReference>
<dbReference type="Gene3D" id="3.20.20.80">
    <property type="entry name" value="Glycosidases"/>
    <property type="match status" value="1"/>
</dbReference>
<dbReference type="OrthoDB" id="9783374at2"/>
<dbReference type="STRING" id="1776384.GCA_900086585_02047"/>
<dbReference type="EMBL" id="QRMS01000004">
    <property type="protein sequence ID" value="RHJ85869.1"/>
    <property type="molecule type" value="Genomic_DNA"/>
</dbReference>
<feature type="chain" id="PRO_5019230970" description="Fibronectin type-III domain-containing protein" evidence="2">
    <location>
        <begin position="27"/>
        <end position="701"/>
    </location>
</feature>
<keyword evidence="2" id="KW-0732">Signal</keyword>
<dbReference type="GO" id="GO:0016052">
    <property type="term" value="P:carbohydrate catabolic process"/>
    <property type="evidence" value="ECO:0007669"/>
    <property type="project" value="TreeGrafter"/>
</dbReference>
<dbReference type="RefSeq" id="WP_118336048.1">
    <property type="nucleotide sequence ID" value="NZ_AP025567.1"/>
</dbReference>
<feature type="signal peptide" evidence="2">
    <location>
        <begin position="1"/>
        <end position="26"/>
    </location>
</feature>
<evidence type="ECO:0000313" key="3">
    <source>
        <dbReference type="EMBL" id="RHJ85869.1"/>
    </source>
</evidence>
<accession>A0A415DYD5</accession>
<comment type="similarity">
    <text evidence="1">Belongs to the glycosyl hydrolase 25 family.</text>
</comment>
<dbReference type="CDD" id="cd06414">
    <property type="entry name" value="GH25_LytC-like"/>
    <property type="match status" value="1"/>
</dbReference>
<reference evidence="3 4" key="1">
    <citation type="submission" date="2018-08" db="EMBL/GenBank/DDBJ databases">
        <title>A genome reference for cultivated species of the human gut microbiota.</title>
        <authorList>
            <person name="Zou Y."/>
            <person name="Xue W."/>
            <person name="Luo G."/>
        </authorList>
    </citation>
    <scope>NUCLEOTIDE SEQUENCE [LARGE SCALE GENOMIC DNA]</scope>
    <source>
        <strain evidence="3 4">AM07-24</strain>
    </source>
</reference>
<proteinExistence type="inferred from homology"/>
<evidence type="ECO:0000256" key="2">
    <source>
        <dbReference type="SAM" id="SignalP"/>
    </source>
</evidence>
<evidence type="ECO:0000313" key="4">
    <source>
        <dbReference type="Proteomes" id="UP000284841"/>
    </source>
</evidence>
<keyword evidence="4" id="KW-1185">Reference proteome</keyword>
<dbReference type="InterPro" id="IPR017853">
    <property type="entry name" value="GH"/>
</dbReference>
<dbReference type="InterPro" id="IPR008964">
    <property type="entry name" value="Invasin/intimin_cell_adhesion"/>
</dbReference>
<dbReference type="AlphaFoldDB" id="A0A415DYD5"/>
<gene>
    <name evidence="3" type="ORF">DW099_13555</name>
</gene>
<dbReference type="PROSITE" id="PS51904">
    <property type="entry name" value="GLYCOSYL_HYDROL_F25_2"/>
    <property type="match status" value="1"/>
</dbReference>
<dbReference type="PANTHER" id="PTHR34135">
    <property type="entry name" value="LYSOZYME"/>
    <property type="match status" value="1"/>
</dbReference>
<sequence length="701" mass="77086">MKKTRIILTIVTTLAALFITCSIAFGSNAVVDSETYTHPSQFDNTIVIDGLDVSYYQGAAGTIDWHDVKRQGIDYVLIRIGYTGLSSPFSMNSDSYFESSFQGAKDAGIMVGVYYYSCATTIAEAQKEARYVLNLLDGRDLDLPIVYDFEYAGRIASLYKSRSQSTSNALAFLKIINDAGYEPMFYSYRNIMDPSFNPSGYKINMSLIENKYKVWIAQYSTDISYSRPYEYWQYTSSGRVNGITGNVDCNFWYYDNAAEKTKSGTTSIKKADVSLGATSFKYNKNKKYPKVTVKYNGTTLTQGTDYKVNYIKNVLAGTAYAMVTGKGKYSNTQLVPFTISRANLADVATVSDVADVTYSGKLKVPSVKVTHAGTTLKKNVDYTVSYSNNRNAGTASIKITGKRNYSGTITKTFKINKATPKFTGYIGYTRTPSRPDFKLNTKCNSDATLTYKSSDTSIATVSSNGTISLKGGTGIVYITVTSPETKNYKAATREVRITVNPDGASTATITTGADAYNKTTHDAAFNLDASTNSDGVLTYSSSNTDVATVDSKGNVTLKGIEGTATITIKVAATDKYTAASKTVEVTVRTDDMHPSGGIINGVQNTTLKARSEAGKGYIRVFWTKSYGYKVDYFEVFRSVKKNSGYGTEAFYRSKTGSARSYKNNKALVKGTRYYYKVRGVREINGETYYTKWSLKAIRTAK</sequence>
<dbReference type="GO" id="GO:0003796">
    <property type="term" value="F:lysozyme activity"/>
    <property type="evidence" value="ECO:0007669"/>
    <property type="project" value="InterPro"/>
</dbReference>
<dbReference type="Gene3D" id="2.60.40.1080">
    <property type="match status" value="2"/>
</dbReference>